<dbReference type="EMBL" id="BK015041">
    <property type="protein sequence ID" value="DAD88507.1"/>
    <property type="molecule type" value="Genomic_DNA"/>
</dbReference>
<protein>
    <submittedName>
        <fullName evidence="1">Uncharacterized protein</fullName>
    </submittedName>
</protein>
<organism evidence="1">
    <name type="scientific">Podoviridae sp. cttxo15</name>
    <dbReference type="NCBI Taxonomy" id="2826584"/>
    <lineage>
        <taxon>Viruses</taxon>
        <taxon>Duplodnaviria</taxon>
        <taxon>Heunggongvirae</taxon>
        <taxon>Uroviricota</taxon>
        <taxon>Caudoviricetes</taxon>
    </lineage>
</organism>
<name>A0A8S5N2Y7_9CAUD</name>
<proteinExistence type="predicted"/>
<accession>A0A8S5N2Y7</accession>
<sequence>MCKNARSITKYSFRDLVRLPLDFCDKNNKRILLNQISPSRRNEPSMVFFSLFEDLI</sequence>
<reference evidence="1" key="1">
    <citation type="journal article" date="2021" name="Proc. Natl. Acad. Sci. U.S.A.">
        <title>A Catalog of Tens of Thousands of Viruses from Human Metagenomes Reveals Hidden Associations with Chronic Diseases.</title>
        <authorList>
            <person name="Tisza M.J."/>
            <person name="Buck C.B."/>
        </authorList>
    </citation>
    <scope>NUCLEOTIDE SEQUENCE</scope>
    <source>
        <strain evidence="1">Cttxo15</strain>
    </source>
</reference>
<evidence type="ECO:0000313" key="1">
    <source>
        <dbReference type="EMBL" id="DAD88507.1"/>
    </source>
</evidence>